<dbReference type="InterPro" id="IPR050188">
    <property type="entry name" value="RluA_PseudoU_synthase"/>
</dbReference>
<feature type="signal peptide" evidence="2">
    <location>
        <begin position="1"/>
        <end position="19"/>
    </location>
</feature>
<comment type="caution">
    <text evidence="4">The sequence shown here is derived from an EMBL/GenBank/DDBJ whole genome shotgun (WGS) entry which is preliminary data.</text>
</comment>
<evidence type="ECO:0000313" key="5">
    <source>
        <dbReference type="Proteomes" id="UP001224775"/>
    </source>
</evidence>
<accession>A0AAD9DJB0</accession>
<protein>
    <submittedName>
        <fullName evidence="4">RNA pseudouridine synthase</fullName>
        <ecNumber evidence="4">5.4.99.-</ecNumber>
    </submittedName>
</protein>
<feature type="domain" description="Pseudouridine synthase RsuA/RluA-like" evidence="3">
    <location>
        <begin position="74"/>
        <end position="269"/>
    </location>
</feature>
<dbReference type="Gene3D" id="3.30.2350.10">
    <property type="entry name" value="Pseudouridine synthase"/>
    <property type="match status" value="2"/>
</dbReference>
<keyword evidence="2" id="KW-0732">Signal</keyword>
<comment type="similarity">
    <text evidence="1">Belongs to the pseudouridine synthase RluA family.</text>
</comment>
<evidence type="ECO:0000313" key="4">
    <source>
        <dbReference type="EMBL" id="KAK1747810.1"/>
    </source>
</evidence>
<dbReference type="GO" id="GO:0003723">
    <property type="term" value="F:RNA binding"/>
    <property type="evidence" value="ECO:0007669"/>
    <property type="project" value="InterPro"/>
</dbReference>
<dbReference type="Pfam" id="PF00849">
    <property type="entry name" value="PseudoU_synth_2"/>
    <property type="match status" value="2"/>
</dbReference>
<dbReference type="GO" id="GO:0009982">
    <property type="term" value="F:pseudouridine synthase activity"/>
    <property type="evidence" value="ECO:0007669"/>
    <property type="project" value="InterPro"/>
</dbReference>
<dbReference type="SUPFAM" id="SSF55120">
    <property type="entry name" value="Pseudouridine synthase"/>
    <property type="match status" value="2"/>
</dbReference>
<sequence>MMLLSLFTVLFYMPLFVRSLLQSQSSYCSPRYIRLAPTTQLYISTKEMSEDVTTTISAPIDNRTVTILQRGPKHIVAWKPPAVVCHHSGWTGSRAKLKRGEEPEIPMLQRVRDALHDIDTRSVGEQEQQLPVRKVNLIHRLDRGASGCLLLTYADDADDDKSVDSNKSSTTATLIDALQSPDSIKTYVALVRGEGILRGEDFKEKGWFEVSRPIKDESGVEKDATTLFHFIAGQPESSDDNGVINRARMSIVLARPMQGRWHQIRRHLNGISHPILGDTTHGHSKTNRAWKETRNLPGERICLHLARMQIPPNDEIPEGLDVSCPLMDDMLDMLRVYAPDVLETALPKLKQEGILLDADREYEVGKYTIPEELLEVQLKNQMLNDDGKAEILLQGANFVVADKPPTVVAHHSSWTYTRSDPRRRWKEPTPMLQRVRDETGKRVNLIHRLDRGASGALLFAFAQDNNSENSEKASCSITKALIEAMQSKDATKTYLALCDGDGMWNGADYLNKGWFTFDNPVQDENGKYIEDCRTDFQFIASKTMPLKEGDADEGRKITIVLARPHTGRYHQIRQHLSSGTLGHAILGDSSHGRSRTNRLWKKKYNLMKERVCLHLIRLQVPATDYTDDIDVSSPLPPDLKKMLRNFPDLMEQARPILAKEGIIV</sequence>
<reference evidence="4" key="1">
    <citation type="submission" date="2023-06" db="EMBL/GenBank/DDBJ databases">
        <title>Survivors Of The Sea: Transcriptome response of Skeletonema marinoi to long-term dormancy.</title>
        <authorList>
            <person name="Pinder M.I.M."/>
            <person name="Kourtchenko O."/>
            <person name="Robertson E.K."/>
            <person name="Larsson T."/>
            <person name="Maumus F."/>
            <person name="Osuna-Cruz C.M."/>
            <person name="Vancaester E."/>
            <person name="Stenow R."/>
            <person name="Vandepoele K."/>
            <person name="Ploug H."/>
            <person name="Bruchert V."/>
            <person name="Godhe A."/>
            <person name="Topel M."/>
        </authorList>
    </citation>
    <scope>NUCLEOTIDE SEQUENCE</scope>
    <source>
        <strain evidence="4">R05AC</strain>
    </source>
</reference>
<evidence type="ECO:0000259" key="3">
    <source>
        <dbReference type="Pfam" id="PF00849"/>
    </source>
</evidence>
<feature type="domain" description="Pseudouridine synthase RsuA/RluA-like" evidence="3">
    <location>
        <begin position="397"/>
        <end position="578"/>
    </location>
</feature>
<feature type="chain" id="PRO_5042003228" evidence="2">
    <location>
        <begin position="20"/>
        <end position="664"/>
    </location>
</feature>
<dbReference type="EMBL" id="JATAAI010000002">
    <property type="protein sequence ID" value="KAK1747810.1"/>
    <property type="molecule type" value="Genomic_DNA"/>
</dbReference>
<dbReference type="Proteomes" id="UP001224775">
    <property type="component" value="Unassembled WGS sequence"/>
</dbReference>
<evidence type="ECO:0000256" key="1">
    <source>
        <dbReference type="ARBA" id="ARBA00010876"/>
    </source>
</evidence>
<dbReference type="InterPro" id="IPR020103">
    <property type="entry name" value="PsdUridine_synth_cat_dom_sf"/>
</dbReference>
<dbReference type="AlphaFoldDB" id="A0AAD9DJB0"/>
<gene>
    <name evidence="4" type="ORF">QTG54_001773</name>
</gene>
<organism evidence="4 5">
    <name type="scientific">Skeletonema marinoi</name>
    <dbReference type="NCBI Taxonomy" id="267567"/>
    <lineage>
        <taxon>Eukaryota</taxon>
        <taxon>Sar</taxon>
        <taxon>Stramenopiles</taxon>
        <taxon>Ochrophyta</taxon>
        <taxon>Bacillariophyta</taxon>
        <taxon>Coscinodiscophyceae</taxon>
        <taxon>Thalassiosirophycidae</taxon>
        <taxon>Thalassiosirales</taxon>
        <taxon>Skeletonemataceae</taxon>
        <taxon>Skeletonema</taxon>
        <taxon>Skeletonema marinoi-dohrnii complex</taxon>
    </lineage>
</organism>
<proteinExistence type="inferred from homology"/>
<dbReference type="PANTHER" id="PTHR21600">
    <property type="entry name" value="MITOCHONDRIAL RNA PSEUDOURIDINE SYNTHASE"/>
    <property type="match status" value="1"/>
</dbReference>
<dbReference type="PANTHER" id="PTHR21600:SF87">
    <property type="entry name" value="RNA PSEUDOURIDYLATE SYNTHASE DOMAIN-CONTAINING PROTEIN 1"/>
    <property type="match status" value="1"/>
</dbReference>
<evidence type="ECO:0000256" key="2">
    <source>
        <dbReference type="SAM" id="SignalP"/>
    </source>
</evidence>
<dbReference type="InterPro" id="IPR006145">
    <property type="entry name" value="PsdUridine_synth_RsuA/RluA"/>
</dbReference>
<keyword evidence="4" id="KW-0413">Isomerase</keyword>
<name>A0AAD9DJB0_9STRA</name>
<dbReference type="GO" id="GO:0000455">
    <property type="term" value="P:enzyme-directed rRNA pseudouridine synthesis"/>
    <property type="evidence" value="ECO:0007669"/>
    <property type="project" value="TreeGrafter"/>
</dbReference>
<keyword evidence="5" id="KW-1185">Reference proteome</keyword>
<dbReference type="EC" id="5.4.99.-" evidence="4"/>